<protein>
    <submittedName>
        <fullName evidence="1">Uncharacterized protein</fullName>
    </submittedName>
</protein>
<dbReference type="Proteomes" id="UP001601058">
    <property type="component" value="Unassembled WGS sequence"/>
</dbReference>
<evidence type="ECO:0000313" key="1">
    <source>
        <dbReference type="EMBL" id="MFE8698244.1"/>
    </source>
</evidence>
<name>A0ABW6K3B8_9BACI</name>
<keyword evidence="2" id="KW-1185">Reference proteome</keyword>
<sequence>MYKEEYKKIKMEVISEYDQIQKSFENGFKDAFSVAKTITIPTKEEYEQSFEMGIEPLEFKINQINDKCILQKYNEHFAQKSY</sequence>
<evidence type="ECO:0000313" key="2">
    <source>
        <dbReference type="Proteomes" id="UP001601058"/>
    </source>
</evidence>
<gene>
    <name evidence="1" type="ORF">ACFYKT_18130</name>
</gene>
<proteinExistence type="predicted"/>
<dbReference type="RefSeq" id="WP_389222454.1">
    <property type="nucleotide sequence ID" value="NZ_JBIACJ010000012.1"/>
</dbReference>
<comment type="caution">
    <text evidence="1">The sequence shown here is derived from an EMBL/GenBank/DDBJ whole genome shotgun (WGS) entry which is preliminary data.</text>
</comment>
<reference evidence="1 2" key="1">
    <citation type="submission" date="2024-08" db="EMBL/GenBank/DDBJ databases">
        <title>Two novel Cytobacillus novel species.</title>
        <authorList>
            <person name="Liu G."/>
        </authorList>
    </citation>
    <scope>NUCLEOTIDE SEQUENCE [LARGE SCALE GENOMIC DNA]</scope>
    <source>
        <strain evidence="1 2">FJAT-53684</strain>
    </source>
</reference>
<accession>A0ABW6K3B8</accession>
<dbReference type="EMBL" id="JBIACJ010000012">
    <property type="protein sequence ID" value="MFE8698244.1"/>
    <property type="molecule type" value="Genomic_DNA"/>
</dbReference>
<organism evidence="1 2">
    <name type="scientific">Cytobacillus mangrovibacter</name>
    <dbReference type="NCBI Taxonomy" id="3299024"/>
    <lineage>
        <taxon>Bacteria</taxon>
        <taxon>Bacillati</taxon>
        <taxon>Bacillota</taxon>
        <taxon>Bacilli</taxon>
        <taxon>Bacillales</taxon>
        <taxon>Bacillaceae</taxon>
        <taxon>Cytobacillus</taxon>
    </lineage>
</organism>